<dbReference type="Pfam" id="PF01210">
    <property type="entry name" value="NAD_Gly3P_dh_N"/>
    <property type="match status" value="1"/>
</dbReference>
<evidence type="ECO:0000256" key="8">
    <source>
        <dbReference type="ARBA" id="ARBA00023264"/>
    </source>
</evidence>
<sequence>MAKIAIIGAGGFGTSLAVTADQCGHDVTLWSAVPSEIEDIRQHGENKRLLPGIPVNPQINLTTDIQDIAGSEFVIFAVASVYMRSVAKTVAPQVGKDTVLVNVAKGFEDGTLKRLSQVICEEIPNHDFVALSGPSHAEEIARGVPTTIVAASTNIHAAELVQDTLTTNTLRIYVNEDIIGVEIGGALKNIIALCAGVCDGLDLGDNTKAALMTRGITEISRLGTALGAKPETFAGLSGIGDLIVTCTSMHSRNRRAGILIGKGLSAKEAIERVGMTVEGYIATKTGHDLAKTYQVDMPITEELYQVLYKGKNTQKALNDLMGRPTKHESEKIWFDSHSI</sequence>
<feature type="domain" description="Glycerol-3-phosphate dehydrogenase NAD-dependent C-terminal" evidence="13">
    <location>
        <begin position="177"/>
        <end position="317"/>
    </location>
</feature>
<evidence type="ECO:0000256" key="4">
    <source>
        <dbReference type="ARBA" id="ARBA00023002"/>
    </source>
</evidence>
<dbReference type="GO" id="GO:0047952">
    <property type="term" value="F:glycerol-3-phosphate dehydrogenase [NAD(P)+] activity"/>
    <property type="evidence" value="ECO:0007669"/>
    <property type="project" value="UniProtKB-EC"/>
</dbReference>
<feature type="binding site" evidence="9">
    <location>
        <position position="12"/>
    </location>
    <ligand>
        <name>NADPH</name>
        <dbReference type="ChEBI" id="CHEBI:57783"/>
    </ligand>
</feature>
<dbReference type="EMBL" id="JACOQK010000001">
    <property type="protein sequence ID" value="MBC5787547.1"/>
    <property type="molecule type" value="Genomic_DNA"/>
</dbReference>
<dbReference type="PIRSF" id="PIRSF000114">
    <property type="entry name" value="Glycerol-3-P_dh"/>
    <property type="match status" value="1"/>
</dbReference>
<keyword evidence="7 9" id="KW-0594">Phospholipid biosynthesis</keyword>
<dbReference type="NCBIfam" id="NF000942">
    <property type="entry name" value="PRK00094.1-4"/>
    <property type="match status" value="1"/>
</dbReference>
<dbReference type="NCBIfam" id="NF000941">
    <property type="entry name" value="PRK00094.1-3"/>
    <property type="match status" value="1"/>
</dbReference>
<dbReference type="InterPro" id="IPR006168">
    <property type="entry name" value="G3P_DH_NAD-dep"/>
</dbReference>
<comment type="similarity">
    <text evidence="1 9 10">Belongs to the NAD-dependent glycerol-3-phosphate dehydrogenase family.</text>
</comment>
<dbReference type="EC" id="1.1.1.94" evidence="9"/>
<evidence type="ECO:0000256" key="9">
    <source>
        <dbReference type="HAMAP-Rule" id="MF_00394"/>
    </source>
</evidence>
<feature type="binding site" evidence="9">
    <location>
        <position position="105"/>
    </location>
    <ligand>
        <name>NADPH</name>
        <dbReference type="ChEBI" id="CHEBI:57783"/>
    </ligand>
</feature>
<evidence type="ECO:0000313" key="14">
    <source>
        <dbReference type="EMBL" id="MBC5787547.1"/>
    </source>
</evidence>
<evidence type="ECO:0000256" key="5">
    <source>
        <dbReference type="ARBA" id="ARBA00023027"/>
    </source>
</evidence>
<evidence type="ECO:0000256" key="2">
    <source>
        <dbReference type="ARBA" id="ARBA00022516"/>
    </source>
</evidence>
<keyword evidence="6 9" id="KW-0443">Lipid metabolism</keyword>
<keyword evidence="9" id="KW-0963">Cytoplasm</keyword>
<evidence type="ECO:0000256" key="11">
    <source>
        <dbReference type="RuleBase" id="RU000439"/>
    </source>
</evidence>
<protein>
    <recommendedName>
        <fullName evidence="9">Glycerol-3-phosphate dehydrogenase [NAD(P)+]</fullName>
        <ecNumber evidence="9">1.1.1.94</ecNumber>
    </recommendedName>
    <alternativeName>
        <fullName evidence="9">NAD(P)(+)-dependent glycerol-3-phosphate dehydrogenase</fullName>
    </alternativeName>
    <alternativeName>
        <fullName evidence="9">NAD(P)H-dependent dihydroxyacetone-phosphate reductase</fullName>
    </alternativeName>
</protein>
<feature type="binding site" evidence="9">
    <location>
        <position position="135"/>
    </location>
    <ligand>
        <name>sn-glycerol 3-phosphate</name>
        <dbReference type="ChEBI" id="CHEBI:57597"/>
    </ligand>
</feature>
<keyword evidence="9" id="KW-0547">Nucleotide-binding</keyword>
<dbReference type="NCBIfam" id="NF000940">
    <property type="entry name" value="PRK00094.1-2"/>
    <property type="match status" value="1"/>
</dbReference>
<dbReference type="PANTHER" id="PTHR11728:SF1">
    <property type="entry name" value="GLYCEROL-3-PHOSPHATE DEHYDROGENASE [NAD(+)] 2, CHLOROPLASTIC"/>
    <property type="match status" value="1"/>
</dbReference>
<dbReference type="Pfam" id="PF07479">
    <property type="entry name" value="NAD_Gly3P_dh_C"/>
    <property type="match status" value="1"/>
</dbReference>
<evidence type="ECO:0000259" key="12">
    <source>
        <dbReference type="Pfam" id="PF01210"/>
    </source>
</evidence>
<feature type="binding site" evidence="9">
    <location>
        <position position="241"/>
    </location>
    <ligand>
        <name>sn-glycerol 3-phosphate</name>
        <dbReference type="ChEBI" id="CHEBI:57597"/>
    </ligand>
</feature>
<dbReference type="Proteomes" id="UP000649151">
    <property type="component" value="Unassembled WGS sequence"/>
</dbReference>
<keyword evidence="15" id="KW-1185">Reference proteome</keyword>
<feature type="binding site" evidence="9">
    <location>
        <position position="251"/>
    </location>
    <ligand>
        <name>sn-glycerol 3-phosphate</name>
        <dbReference type="ChEBI" id="CHEBI:57597"/>
    </ligand>
</feature>
<reference evidence="14 15" key="1">
    <citation type="submission" date="2020-08" db="EMBL/GenBank/DDBJ databases">
        <title>Genome public.</title>
        <authorList>
            <person name="Liu C."/>
            <person name="Sun Q."/>
        </authorList>
    </citation>
    <scope>NUCLEOTIDE SEQUENCE [LARGE SCALE GENOMIC DNA]</scope>
    <source>
        <strain evidence="14 15">NSJ-27</strain>
    </source>
</reference>
<feature type="binding site" evidence="9">
    <location>
        <position position="278"/>
    </location>
    <ligand>
        <name>NADPH</name>
        <dbReference type="ChEBI" id="CHEBI:57783"/>
    </ligand>
</feature>
<keyword evidence="2 9" id="KW-0444">Lipid biosynthesis</keyword>
<organism evidence="14 15">
    <name type="scientific">Clostridium facile</name>
    <dbReference type="NCBI Taxonomy" id="2763035"/>
    <lineage>
        <taxon>Bacteria</taxon>
        <taxon>Bacillati</taxon>
        <taxon>Bacillota</taxon>
        <taxon>Clostridia</taxon>
        <taxon>Eubacteriales</taxon>
        <taxon>Clostridiaceae</taxon>
        <taxon>Clostridium</taxon>
    </lineage>
</organism>
<gene>
    <name evidence="9" type="primary">gpsA</name>
    <name evidence="14" type="ORF">H8Z77_05860</name>
</gene>
<evidence type="ECO:0000256" key="7">
    <source>
        <dbReference type="ARBA" id="ARBA00023209"/>
    </source>
</evidence>
<feature type="binding site" evidence="9">
    <location>
        <position position="252"/>
    </location>
    <ligand>
        <name>NADPH</name>
        <dbReference type="ChEBI" id="CHEBI:57783"/>
    </ligand>
</feature>
<evidence type="ECO:0000259" key="13">
    <source>
        <dbReference type="Pfam" id="PF07479"/>
    </source>
</evidence>
<keyword evidence="3 9" id="KW-0521">NADP</keyword>
<dbReference type="SUPFAM" id="SSF51735">
    <property type="entry name" value="NAD(P)-binding Rossmann-fold domains"/>
    <property type="match status" value="1"/>
</dbReference>
<feature type="active site" description="Proton acceptor" evidence="9">
    <location>
        <position position="188"/>
    </location>
</feature>
<dbReference type="PROSITE" id="PS00957">
    <property type="entry name" value="NAD_G3PDH"/>
    <property type="match status" value="1"/>
</dbReference>
<evidence type="ECO:0000256" key="3">
    <source>
        <dbReference type="ARBA" id="ARBA00022857"/>
    </source>
</evidence>
<comment type="caution">
    <text evidence="9">Lacks conserved residue(s) required for the propagation of feature annotation.</text>
</comment>
<dbReference type="InterPro" id="IPR011128">
    <property type="entry name" value="G3P_DH_NAD-dep_N"/>
</dbReference>
<comment type="pathway">
    <text evidence="9">Membrane lipid metabolism; glycerophospholipid metabolism.</text>
</comment>
<comment type="subcellular location">
    <subcellularLocation>
        <location evidence="9">Cytoplasm</location>
    </subcellularLocation>
</comment>
<feature type="binding site" evidence="9">
    <location>
        <position position="105"/>
    </location>
    <ligand>
        <name>sn-glycerol 3-phosphate</name>
        <dbReference type="ChEBI" id="CHEBI:57597"/>
    </ligand>
</feature>
<dbReference type="InterPro" id="IPR008927">
    <property type="entry name" value="6-PGluconate_DH-like_C_sf"/>
</dbReference>
<name>A0ABR7IQY6_9CLOT</name>
<feature type="binding site" evidence="9">
    <location>
        <position position="252"/>
    </location>
    <ligand>
        <name>sn-glycerol 3-phosphate</name>
        <dbReference type="ChEBI" id="CHEBI:57597"/>
    </ligand>
</feature>
<accession>A0ABR7IQY6</accession>
<evidence type="ECO:0000256" key="10">
    <source>
        <dbReference type="RuleBase" id="RU000437"/>
    </source>
</evidence>
<comment type="catalytic activity">
    <reaction evidence="9">
        <text>sn-glycerol 3-phosphate + NAD(+) = dihydroxyacetone phosphate + NADH + H(+)</text>
        <dbReference type="Rhea" id="RHEA:11092"/>
        <dbReference type="ChEBI" id="CHEBI:15378"/>
        <dbReference type="ChEBI" id="CHEBI:57540"/>
        <dbReference type="ChEBI" id="CHEBI:57597"/>
        <dbReference type="ChEBI" id="CHEBI:57642"/>
        <dbReference type="ChEBI" id="CHEBI:57945"/>
        <dbReference type="EC" id="1.1.1.94"/>
    </reaction>
</comment>
<proteinExistence type="inferred from homology"/>
<dbReference type="InterPro" id="IPR013328">
    <property type="entry name" value="6PGD_dom2"/>
</dbReference>
<dbReference type="Gene3D" id="1.10.1040.10">
    <property type="entry name" value="N-(1-d-carboxylethyl)-l-norvaline Dehydrogenase, domain 2"/>
    <property type="match status" value="1"/>
</dbReference>
<feature type="binding site" evidence="9">
    <location>
        <position position="137"/>
    </location>
    <ligand>
        <name>NADPH</name>
        <dbReference type="ChEBI" id="CHEBI:57783"/>
    </ligand>
</feature>
<feature type="domain" description="Glycerol-3-phosphate dehydrogenase NAD-dependent N-terminal" evidence="12">
    <location>
        <begin position="3"/>
        <end position="157"/>
    </location>
</feature>
<dbReference type="Gene3D" id="3.40.50.720">
    <property type="entry name" value="NAD(P)-binding Rossmann-like Domain"/>
    <property type="match status" value="1"/>
</dbReference>
<keyword evidence="4 9" id="KW-0560">Oxidoreductase</keyword>
<keyword evidence="5 9" id="KW-0520">NAD</keyword>
<dbReference type="RefSeq" id="WP_069988375.1">
    <property type="nucleotide sequence ID" value="NZ_JACOQK010000001.1"/>
</dbReference>
<comment type="caution">
    <text evidence="14">The sequence shown here is derived from an EMBL/GenBank/DDBJ whole genome shotgun (WGS) entry which is preliminary data.</text>
</comment>
<comment type="function">
    <text evidence="9">Catalyzes the reduction of the glycolytic intermediate dihydroxyacetone phosphate (DHAP) to sn-glycerol 3-phosphate (G3P), the key precursor for phospholipid synthesis.</text>
</comment>
<dbReference type="InterPro" id="IPR036291">
    <property type="entry name" value="NAD(P)-bd_dom_sf"/>
</dbReference>
<evidence type="ECO:0000256" key="1">
    <source>
        <dbReference type="ARBA" id="ARBA00011009"/>
    </source>
</evidence>
<feature type="binding site" evidence="9">
    <location>
        <position position="253"/>
    </location>
    <ligand>
        <name>sn-glycerol 3-phosphate</name>
        <dbReference type="ChEBI" id="CHEBI:57597"/>
    </ligand>
</feature>
<comment type="catalytic activity">
    <reaction evidence="9 11">
        <text>sn-glycerol 3-phosphate + NADP(+) = dihydroxyacetone phosphate + NADPH + H(+)</text>
        <dbReference type="Rhea" id="RHEA:11096"/>
        <dbReference type="ChEBI" id="CHEBI:15378"/>
        <dbReference type="ChEBI" id="CHEBI:57597"/>
        <dbReference type="ChEBI" id="CHEBI:57642"/>
        <dbReference type="ChEBI" id="CHEBI:57783"/>
        <dbReference type="ChEBI" id="CHEBI:58349"/>
        <dbReference type="EC" id="1.1.1.94"/>
    </reaction>
</comment>
<feature type="binding site" evidence="9">
    <location>
        <position position="188"/>
    </location>
    <ligand>
        <name>sn-glycerol 3-phosphate</name>
        <dbReference type="ChEBI" id="CHEBI:57597"/>
    </ligand>
</feature>
<dbReference type="SUPFAM" id="SSF48179">
    <property type="entry name" value="6-phosphogluconate dehydrogenase C-terminal domain-like"/>
    <property type="match status" value="1"/>
</dbReference>
<dbReference type="PRINTS" id="PR00077">
    <property type="entry name" value="GPDHDRGNASE"/>
</dbReference>
<evidence type="ECO:0000313" key="15">
    <source>
        <dbReference type="Proteomes" id="UP000649151"/>
    </source>
</evidence>
<feature type="binding site" evidence="9">
    <location>
        <position position="133"/>
    </location>
    <ligand>
        <name>sn-glycerol 3-phosphate</name>
        <dbReference type="ChEBI" id="CHEBI:57597"/>
    </ligand>
</feature>
<dbReference type="PANTHER" id="PTHR11728">
    <property type="entry name" value="GLYCEROL-3-PHOSPHATE DEHYDROGENASE"/>
    <property type="match status" value="1"/>
</dbReference>
<dbReference type="HAMAP" id="MF_00394">
    <property type="entry name" value="NAD_Glyc3P_dehydrog"/>
    <property type="match status" value="1"/>
</dbReference>
<dbReference type="InterPro" id="IPR006109">
    <property type="entry name" value="G3P_DH_NAD-dep_C"/>
</dbReference>
<keyword evidence="8 9" id="KW-1208">Phospholipid metabolism</keyword>
<evidence type="ECO:0000256" key="6">
    <source>
        <dbReference type="ARBA" id="ARBA00023098"/>
    </source>
</evidence>